<dbReference type="PANTHER" id="PTHR43685">
    <property type="entry name" value="GLYCOSYLTRANSFERASE"/>
    <property type="match status" value="1"/>
</dbReference>
<dbReference type="InterPro" id="IPR029044">
    <property type="entry name" value="Nucleotide-diphossugar_trans"/>
</dbReference>
<evidence type="ECO:0000259" key="1">
    <source>
        <dbReference type="Pfam" id="PF00535"/>
    </source>
</evidence>
<comment type="caution">
    <text evidence="2">The sequence shown here is derived from an EMBL/GenBank/DDBJ whole genome shotgun (WGS) entry which is preliminary data.</text>
</comment>
<dbReference type="InterPro" id="IPR050834">
    <property type="entry name" value="Glycosyltransf_2"/>
</dbReference>
<dbReference type="Pfam" id="PF00535">
    <property type="entry name" value="Glycos_transf_2"/>
    <property type="match status" value="1"/>
</dbReference>
<gene>
    <name evidence="2" type="ORF">IAD06_07785</name>
</gene>
<evidence type="ECO:0000313" key="2">
    <source>
        <dbReference type="EMBL" id="HIT39917.1"/>
    </source>
</evidence>
<dbReference type="SUPFAM" id="SSF53448">
    <property type="entry name" value="Nucleotide-diphospho-sugar transferases"/>
    <property type="match status" value="1"/>
</dbReference>
<organism evidence="2 3">
    <name type="scientific">Candidatus Caccoplasma intestinavium</name>
    <dbReference type="NCBI Taxonomy" id="2840716"/>
    <lineage>
        <taxon>Bacteria</taxon>
        <taxon>Pseudomonadati</taxon>
        <taxon>Bacteroidota</taxon>
        <taxon>Bacteroidia</taxon>
        <taxon>Bacteroidales</taxon>
        <taxon>Bacteroidaceae</taxon>
        <taxon>Bacteroidaceae incertae sedis</taxon>
        <taxon>Candidatus Caccoplasma</taxon>
    </lineage>
</organism>
<accession>A0A9D1GEZ8</accession>
<proteinExistence type="predicted"/>
<name>A0A9D1GEZ8_9BACT</name>
<reference evidence="2" key="2">
    <citation type="journal article" date="2021" name="PeerJ">
        <title>Extensive microbial diversity within the chicken gut microbiome revealed by metagenomics and culture.</title>
        <authorList>
            <person name="Gilroy R."/>
            <person name="Ravi A."/>
            <person name="Getino M."/>
            <person name="Pursley I."/>
            <person name="Horton D.L."/>
            <person name="Alikhan N.F."/>
            <person name="Baker D."/>
            <person name="Gharbi K."/>
            <person name="Hall N."/>
            <person name="Watson M."/>
            <person name="Adriaenssens E.M."/>
            <person name="Foster-Nyarko E."/>
            <person name="Jarju S."/>
            <person name="Secka A."/>
            <person name="Antonio M."/>
            <person name="Oren A."/>
            <person name="Chaudhuri R.R."/>
            <person name="La Ragione R."/>
            <person name="Hildebrand F."/>
            <person name="Pallen M.J."/>
        </authorList>
    </citation>
    <scope>NUCLEOTIDE SEQUENCE</scope>
    <source>
        <strain evidence="2">21143</strain>
    </source>
</reference>
<dbReference type="EMBL" id="DVKT01000060">
    <property type="protein sequence ID" value="HIT39917.1"/>
    <property type="molecule type" value="Genomic_DNA"/>
</dbReference>
<evidence type="ECO:0000313" key="3">
    <source>
        <dbReference type="Proteomes" id="UP000886722"/>
    </source>
</evidence>
<sequence length="317" mass="35763">MMEITVIIPVYNREKLLPRTLASVVAQTYRPLHVVLVDNGSTDRSLAVLQEFCDKYAAPDFRVTVCEELNPGAPSARNAGLRRATSEWVMFFDSDDEMGARLVENYVSAIGKNPDADIVYTDMKIVDDAGRSMIKRSPRKGGIHFLCGNIFHTYFSTQRYVVRRDVIETVGAWNTETFGWDDWELGIRLMLYTSRIVKAESSEPQVIVHAHADSITGTQYSDKVDKLLACVDEAEKHVRASGLRDADILLNCLDYKKIVLASACRREGSMRGEQLFHDVLRSTPSRKVKAVFVSGYWLASRGVRGTARVAERLFRLF</sequence>
<dbReference type="Gene3D" id="3.90.550.10">
    <property type="entry name" value="Spore Coat Polysaccharide Biosynthesis Protein SpsA, Chain A"/>
    <property type="match status" value="1"/>
</dbReference>
<dbReference type="PANTHER" id="PTHR43685:SF2">
    <property type="entry name" value="GLYCOSYLTRANSFERASE 2-LIKE DOMAIN-CONTAINING PROTEIN"/>
    <property type="match status" value="1"/>
</dbReference>
<dbReference type="AlphaFoldDB" id="A0A9D1GEZ8"/>
<reference evidence="2" key="1">
    <citation type="submission" date="2020-10" db="EMBL/GenBank/DDBJ databases">
        <authorList>
            <person name="Gilroy R."/>
        </authorList>
    </citation>
    <scope>NUCLEOTIDE SEQUENCE</scope>
    <source>
        <strain evidence="2">21143</strain>
    </source>
</reference>
<feature type="domain" description="Glycosyltransferase 2-like" evidence="1">
    <location>
        <begin position="5"/>
        <end position="149"/>
    </location>
</feature>
<protein>
    <submittedName>
        <fullName evidence="2">Glycosyltransferase family 2 protein</fullName>
    </submittedName>
</protein>
<dbReference type="Proteomes" id="UP000886722">
    <property type="component" value="Unassembled WGS sequence"/>
</dbReference>
<dbReference type="CDD" id="cd00761">
    <property type="entry name" value="Glyco_tranf_GTA_type"/>
    <property type="match status" value="1"/>
</dbReference>
<dbReference type="InterPro" id="IPR001173">
    <property type="entry name" value="Glyco_trans_2-like"/>
</dbReference>